<gene>
    <name evidence="1" type="ORF">WA026_007515</name>
</gene>
<protein>
    <recommendedName>
        <fullName evidence="3">40S ribosomal protein S30</fullName>
    </recommendedName>
</protein>
<accession>A0AAW1UXE7</accession>
<evidence type="ECO:0000313" key="2">
    <source>
        <dbReference type="Proteomes" id="UP001431783"/>
    </source>
</evidence>
<keyword evidence="2" id="KW-1185">Reference proteome</keyword>
<reference evidence="1 2" key="1">
    <citation type="submission" date="2023-03" db="EMBL/GenBank/DDBJ databases">
        <title>Genome insight into feeding habits of ladybird beetles.</title>
        <authorList>
            <person name="Li H.-S."/>
            <person name="Huang Y.-H."/>
            <person name="Pang H."/>
        </authorList>
    </citation>
    <scope>NUCLEOTIDE SEQUENCE [LARGE SCALE GENOMIC DNA]</scope>
    <source>
        <strain evidence="1">SYSU_2023b</strain>
        <tissue evidence="1">Whole body</tissue>
    </source>
</reference>
<proteinExistence type="predicted"/>
<sequence length="76" mass="8154">MKNCSNSRRLVSTIAGLEKLKPEEIVLYAGGNIVSDADVVSVFEETDIEITAGLLGGKVHGSLARAGKFIFETKMQ</sequence>
<name>A0AAW1UXE7_9CUCU</name>
<evidence type="ECO:0000313" key="1">
    <source>
        <dbReference type="EMBL" id="KAK9884672.1"/>
    </source>
</evidence>
<dbReference type="Proteomes" id="UP001431783">
    <property type="component" value="Unassembled WGS sequence"/>
</dbReference>
<comment type="caution">
    <text evidence="1">The sequence shown here is derived from an EMBL/GenBank/DDBJ whole genome shotgun (WGS) entry which is preliminary data.</text>
</comment>
<dbReference type="EMBL" id="JARQZJ010000093">
    <property type="protein sequence ID" value="KAK9884672.1"/>
    <property type="molecule type" value="Genomic_DNA"/>
</dbReference>
<evidence type="ECO:0008006" key="3">
    <source>
        <dbReference type="Google" id="ProtNLM"/>
    </source>
</evidence>
<dbReference type="AlphaFoldDB" id="A0AAW1UXE7"/>
<organism evidence="1 2">
    <name type="scientific">Henosepilachna vigintioctopunctata</name>
    <dbReference type="NCBI Taxonomy" id="420089"/>
    <lineage>
        <taxon>Eukaryota</taxon>
        <taxon>Metazoa</taxon>
        <taxon>Ecdysozoa</taxon>
        <taxon>Arthropoda</taxon>
        <taxon>Hexapoda</taxon>
        <taxon>Insecta</taxon>
        <taxon>Pterygota</taxon>
        <taxon>Neoptera</taxon>
        <taxon>Endopterygota</taxon>
        <taxon>Coleoptera</taxon>
        <taxon>Polyphaga</taxon>
        <taxon>Cucujiformia</taxon>
        <taxon>Coccinelloidea</taxon>
        <taxon>Coccinellidae</taxon>
        <taxon>Epilachninae</taxon>
        <taxon>Epilachnini</taxon>
        <taxon>Henosepilachna</taxon>
    </lineage>
</organism>